<dbReference type="Pfam" id="PF00436">
    <property type="entry name" value="SSB"/>
    <property type="match status" value="1"/>
</dbReference>
<reference evidence="3 4" key="1">
    <citation type="submission" date="2024-02" db="EMBL/GenBank/DDBJ databases">
        <title>Lysinimicrobium sediminis NBRC 112286.</title>
        <authorList>
            <person name="Ichikawa N."/>
            <person name="Katano-Makiyama Y."/>
            <person name="Hidaka K."/>
        </authorList>
    </citation>
    <scope>NUCLEOTIDE SEQUENCE [LARGE SCALE GENOMIC DNA]</scope>
    <source>
        <strain evidence="3 4">NBRC 112286</strain>
    </source>
</reference>
<organism evidence="3 4">
    <name type="scientific">Demequina sediminis</name>
    <dbReference type="NCBI Taxonomy" id="1930058"/>
    <lineage>
        <taxon>Bacteria</taxon>
        <taxon>Bacillati</taxon>
        <taxon>Actinomycetota</taxon>
        <taxon>Actinomycetes</taxon>
        <taxon>Micrococcales</taxon>
        <taxon>Demequinaceae</taxon>
        <taxon>Demequina</taxon>
    </lineage>
</organism>
<name>A0ABP9WKA3_9MICO</name>
<evidence type="ECO:0000256" key="2">
    <source>
        <dbReference type="PROSITE-ProRule" id="PRU00252"/>
    </source>
</evidence>
<dbReference type="PROSITE" id="PS50935">
    <property type="entry name" value="SSB"/>
    <property type="match status" value="1"/>
</dbReference>
<sequence>MAIKTQESLSGFIASDPQLSFNSKGEARFYVRVAQEHFERNTDGSFTQGETTFHDLVMFRRTAERAFQMFAKGDAFVAEGYVRNFTFERDKQTLAGEEFVAKRLGHDSARTAYAVDRERRRIKAVEPAAPAPAAAVRPVSL</sequence>
<evidence type="ECO:0000313" key="3">
    <source>
        <dbReference type="EMBL" id="GAA5520034.1"/>
    </source>
</evidence>
<dbReference type="InterPro" id="IPR000424">
    <property type="entry name" value="Primosome_PriB/ssb"/>
</dbReference>
<dbReference type="Gene3D" id="2.40.50.140">
    <property type="entry name" value="Nucleic acid-binding proteins"/>
    <property type="match status" value="1"/>
</dbReference>
<dbReference type="InterPro" id="IPR012340">
    <property type="entry name" value="NA-bd_OB-fold"/>
</dbReference>
<dbReference type="Proteomes" id="UP001426770">
    <property type="component" value="Unassembled WGS sequence"/>
</dbReference>
<dbReference type="GO" id="GO:0003677">
    <property type="term" value="F:DNA binding"/>
    <property type="evidence" value="ECO:0007669"/>
    <property type="project" value="UniProtKB-KW"/>
</dbReference>
<protein>
    <submittedName>
        <fullName evidence="3">Single-stranded DNA-binding protein</fullName>
    </submittedName>
</protein>
<dbReference type="CDD" id="cd04496">
    <property type="entry name" value="SSB_OBF"/>
    <property type="match status" value="1"/>
</dbReference>
<gene>
    <name evidence="3" type="ORF">Lsed01_02495</name>
</gene>
<comment type="caution">
    <text evidence="3">The sequence shown here is derived from an EMBL/GenBank/DDBJ whole genome shotgun (WGS) entry which is preliminary data.</text>
</comment>
<accession>A0ABP9WKA3</accession>
<dbReference type="SUPFAM" id="SSF50249">
    <property type="entry name" value="Nucleic acid-binding proteins"/>
    <property type="match status" value="1"/>
</dbReference>
<keyword evidence="1 2" id="KW-0238">DNA-binding</keyword>
<keyword evidence="4" id="KW-1185">Reference proteome</keyword>
<evidence type="ECO:0000313" key="4">
    <source>
        <dbReference type="Proteomes" id="UP001426770"/>
    </source>
</evidence>
<proteinExistence type="predicted"/>
<dbReference type="RefSeq" id="WP_286216075.1">
    <property type="nucleotide sequence ID" value="NZ_AP027736.1"/>
</dbReference>
<evidence type="ECO:0000256" key="1">
    <source>
        <dbReference type="ARBA" id="ARBA00023125"/>
    </source>
</evidence>
<dbReference type="EMBL" id="BAABRR010000019">
    <property type="protein sequence ID" value="GAA5520034.1"/>
    <property type="molecule type" value="Genomic_DNA"/>
</dbReference>